<evidence type="ECO:0000259" key="1">
    <source>
        <dbReference type="Pfam" id="PF14622"/>
    </source>
</evidence>
<evidence type="ECO:0000313" key="2">
    <source>
        <dbReference type="EMBL" id="KAJ9139387.1"/>
    </source>
</evidence>
<reference evidence="2" key="1">
    <citation type="submission" date="2022-07" db="EMBL/GenBank/DDBJ databases">
        <title>Fungi with potential for degradation of polypropylene.</title>
        <authorList>
            <person name="Gostincar C."/>
        </authorList>
    </citation>
    <scope>NUCLEOTIDE SEQUENCE</scope>
    <source>
        <strain evidence="2">EXF-13308</strain>
    </source>
</reference>
<dbReference type="GO" id="GO:0032543">
    <property type="term" value="P:mitochondrial translation"/>
    <property type="evidence" value="ECO:0007669"/>
    <property type="project" value="InterPro"/>
</dbReference>
<dbReference type="GO" id="GO:0006396">
    <property type="term" value="P:RNA processing"/>
    <property type="evidence" value="ECO:0007669"/>
    <property type="project" value="InterPro"/>
</dbReference>
<dbReference type="InterPro" id="IPR000999">
    <property type="entry name" value="RNase_III_dom"/>
</dbReference>
<keyword evidence="3" id="KW-1185">Reference proteome</keyword>
<gene>
    <name evidence="2" type="ORF">NKR23_g7875</name>
</gene>
<dbReference type="CDD" id="cd00593">
    <property type="entry name" value="RIBOc"/>
    <property type="match status" value="1"/>
</dbReference>
<organism evidence="2 3">
    <name type="scientific">Pleurostoma richardsiae</name>
    <dbReference type="NCBI Taxonomy" id="41990"/>
    <lineage>
        <taxon>Eukaryota</taxon>
        <taxon>Fungi</taxon>
        <taxon>Dikarya</taxon>
        <taxon>Ascomycota</taxon>
        <taxon>Pezizomycotina</taxon>
        <taxon>Sordariomycetes</taxon>
        <taxon>Sordariomycetidae</taxon>
        <taxon>Calosphaeriales</taxon>
        <taxon>Pleurostomataceae</taxon>
        <taxon>Pleurostoma</taxon>
    </lineage>
</organism>
<feature type="domain" description="RNase III" evidence="1">
    <location>
        <begin position="45"/>
        <end position="192"/>
    </location>
</feature>
<dbReference type="GO" id="GO:0003735">
    <property type="term" value="F:structural constituent of ribosome"/>
    <property type="evidence" value="ECO:0007669"/>
    <property type="project" value="InterPro"/>
</dbReference>
<dbReference type="AlphaFoldDB" id="A0AA38RUY5"/>
<dbReference type="EMBL" id="JANBVO010000026">
    <property type="protein sequence ID" value="KAJ9139387.1"/>
    <property type="molecule type" value="Genomic_DNA"/>
</dbReference>
<dbReference type="Proteomes" id="UP001174694">
    <property type="component" value="Unassembled WGS sequence"/>
</dbReference>
<evidence type="ECO:0000313" key="3">
    <source>
        <dbReference type="Proteomes" id="UP001174694"/>
    </source>
</evidence>
<dbReference type="FunFam" id="1.10.1520.10:FF:000018">
    <property type="entry name" value="RNase III domain protein"/>
    <property type="match status" value="1"/>
</dbReference>
<dbReference type="Gene3D" id="1.10.1520.10">
    <property type="entry name" value="Ribonuclease III domain"/>
    <property type="match status" value="1"/>
</dbReference>
<dbReference type="PANTHER" id="PTHR28160:SF1">
    <property type="entry name" value="LARGE RIBOSOMAL SUBUNIT PROTEIN ML57"/>
    <property type="match status" value="1"/>
</dbReference>
<protein>
    <submittedName>
        <fullName evidence="2">Ribonuclease 3</fullName>
    </submittedName>
</protein>
<sequence>MKAPFSLNVPKVPARQVWQVNEDPEKLDRFYERFLGREGLRMLPDELKWLAVTHKSFDQGRRGFNTRLAFFGRQIIILEAMRSIVTSPTNSASKTADPFNRKPFEHPALASVDNLAQKQPQDMVAKERLARLAVDFGLHEVTRWKPRVPENLKGSGLETVLNTSLFAIIGAISLQHGAEVAGRVVRERILRRIE</sequence>
<dbReference type="InterPro" id="IPR040030">
    <property type="entry name" value="Ribosomal_mL57"/>
</dbReference>
<dbReference type="Pfam" id="PF14622">
    <property type="entry name" value="Ribonucleas_3_3"/>
    <property type="match status" value="1"/>
</dbReference>
<dbReference type="InterPro" id="IPR036389">
    <property type="entry name" value="RNase_III_sf"/>
</dbReference>
<comment type="caution">
    <text evidence="2">The sequence shown here is derived from an EMBL/GenBank/DDBJ whole genome shotgun (WGS) entry which is preliminary data.</text>
</comment>
<dbReference type="SUPFAM" id="SSF69065">
    <property type="entry name" value="RNase III domain-like"/>
    <property type="match status" value="1"/>
</dbReference>
<proteinExistence type="predicted"/>
<accession>A0AA38RUY5</accession>
<dbReference type="GO" id="GO:0005762">
    <property type="term" value="C:mitochondrial large ribosomal subunit"/>
    <property type="evidence" value="ECO:0007669"/>
    <property type="project" value="InterPro"/>
</dbReference>
<name>A0AA38RUY5_9PEZI</name>
<dbReference type="PANTHER" id="PTHR28160">
    <property type="entry name" value="54S RIBOSOMAL PROTEIN L15, MITOCHONDRIAL"/>
    <property type="match status" value="1"/>
</dbReference>
<dbReference type="GO" id="GO:0004525">
    <property type="term" value="F:ribonuclease III activity"/>
    <property type="evidence" value="ECO:0007669"/>
    <property type="project" value="InterPro"/>
</dbReference>